<dbReference type="InterPro" id="IPR009057">
    <property type="entry name" value="Homeodomain-like_sf"/>
</dbReference>
<dbReference type="Pfam" id="PF00440">
    <property type="entry name" value="TetR_N"/>
    <property type="match status" value="1"/>
</dbReference>
<dbReference type="EMBL" id="CP053923">
    <property type="protein sequence ID" value="QNT71007.1"/>
    <property type="molecule type" value="Genomic_DNA"/>
</dbReference>
<sequence>MTDAARSGRQEAVSELKRALIVAAARRVFEADGLEGASVRAIAREAGYTAGAIYFHFANKEAIYAQVLEESLDRLVAAVDRAVSLAGDDAARQLPAAALAFFDFYAENPRDLDLGFYLFRGGVRPRGLSRDLDARLNARLTASLAPIGTAARALGADATAATALIADAFAHAAGLLLLEHSGRIRLFASSSRKLMADYIATVIARLVVNSRTD</sequence>
<accession>A0A7H1N5M1</accession>
<evidence type="ECO:0000256" key="3">
    <source>
        <dbReference type="ARBA" id="ARBA00023163"/>
    </source>
</evidence>
<dbReference type="AlphaFoldDB" id="A0A7H1N5M1"/>
<dbReference type="Proteomes" id="UP000516369">
    <property type="component" value="Chromosome"/>
</dbReference>
<keyword evidence="1" id="KW-0805">Transcription regulation</keyword>
<protein>
    <submittedName>
        <fullName evidence="6">TetR/AcrR family transcriptional regulator</fullName>
    </submittedName>
</protein>
<dbReference type="InterPro" id="IPR050109">
    <property type="entry name" value="HTH-type_TetR-like_transc_reg"/>
</dbReference>
<dbReference type="PROSITE" id="PS50977">
    <property type="entry name" value="HTH_TETR_2"/>
    <property type="match status" value="1"/>
</dbReference>
<feature type="DNA-binding region" description="H-T-H motif" evidence="4">
    <location>
        <begin position="38"/>
        <end position="57"/>
    </location>
</feature>
<keyword evidence="3" id="KW-0804">Transcription</keyword>
<evidence type="ECO:0000313" key="6">
    <source>
        <dbReference type="EMBL" id="QNT71007.1"/>
    </source>
</evidence>
<dbReference type="RefSeq" id="WP_190261468.1">
    <property type="nucleotide sequence ID" value="NZ_CP053923.1"/>
</dbReference>
<dbReference type="PANTHER" id="PTHR30055:SF234">
    <property type="entry name" value="HTH-TYPE TRANSCRIPTIONAL REGULATOR BETI"/>
    <property type="match status" value="1"/>
</dbReference>
<keyword evidence="2 4" id="KW-0238">DNA-binding</keyword>
<feature type="domain" description="HTH tetR-type" evidence="5">
    <location>
        <begin position="15"/>
        <end position="75"/>
    </location>
</feature>
<proteinExistence type="predicted"/>
<evidence type="ECO:0000256" key="4">
    <source>
        <dbReference type="PROSITE-ProRule" id="PRU00335"/>
    </source>
</evidence>
<name>A0A7H1N5M1_9PROT</name>
<evidence type="ECO:0000259" key="5">
    <source>
        <dbReference type="PROSITE" id="PS50977"/>
    </source>
</evidence>
<evidence type="ECO:0000313" key="7">
    <source>
        <dbReference type="Proteomes" id="UP000516369"/>
    </source>
</evidence>
<dbReference type="InterPro" id="IPR001647">
    <property type="entry name" value="HTH_TetR"/>
</dbReference>
<dbReference type="SUPFAM" id="SSF46689">
    <property type="entry name" value="Homeodomain-like"/>
    <property type="match status" value="1"/>
</dbReference>
<dbReference type="PRINTS" id="PR00455">
    <property type="entry name" value="HTHTETR"/>
</dbReference>
<reference evidence="6 7" key="1">
    <citation type="submission" date="2020-05" db="EMBL/GenBank/DDBJ databases">
        <title>Complete closed genome sequence of Defluviicoccus vanus.</title>
        <authorList>
            <person name="Bessarab I."/>
            <person name="Arumugam K."/>
            <person name="Maszenan A.M."/>
            <person name="Seviour R.J."/>
            <person name="Williams R.B."/>
        </authorList>
    </citation>
    <scope>NUCLEOTIDE SEQUENCE [LARGE SCALE GENOMIC DNA]</scope>
    <source>
        <strain evidence="6 7">Ben 114</strain>
    </source>
</reference>
<dbReference type="KEGG" id="dvn:HQ394_18955"/>
<dbReference type="GO" id="GO:0000976">
    <property type="term" value="F:transcription cis-regulatory region binding"/>
    <property type="evidence" value="ECO:0007669"/>
    <property type="project" value="TreeGrafter"/>
</dbReference>
<dbReference type="PANTHER" id="PTHR30055">
    <property type="entry name" value="HTH-TYPE TRANSCRIPTIONAL REGULATOR RUTR"/>
    <property type="match status" value="1"/>
</dbReference>
<evidence type="ECO:0000256" key="1">
    <source>
        <dbReference type="ARBA" id="ARBA00023015"/>
    </source>
</evidence>
<dbReference type="GO" id="GO:0003700">
    <property type="term" value="F:DNA-binding transcription factor activity"/>
    <property type="evidence" value="ECO:0007669"/>
    <property type="project" value="TreeGrafter"/>
</dbReference>
<keyword evidence="7" id="KW-1185">Reference proteome</keyword>
<organism evidence="6 7">
    <name type="scientific">Defluviicoccus vanus</name>
    <dbReference type="NCBI Taxonomy" id="111831"/>
    <lineage>
        <taxon>Bacteria</taxon>
        <taxon>Pseudomonadati</taxon>
        <taxon>Pseudomonadota</taxon>
        <taxon>Alphaproteobacteria</taxon>
        <taxon>Rhodospirillales</taxon>
        <taxon>Rhodospirillaceae</taxon>
        <taxon>Defluviicoccus</taxon>
    </lineage>
</organism>
<dbReference type="Gene3D" id="1.10.357.10">
    <property type="entry name" value="Tetracycline Repressor, domain 2"/>
    <property type="match status" value="1"/>
</dbReference>
<gene>
    <name evidence="6" type="ORF">HQ394_18955</name>
</gene>
<evidence type="ECO:0000256" key="2">
    <source>
        <dbReference type="ARBA" id="ARBA00023125"/>
    </source>
</evidence>